<sequence length="88" mass="9887">MSGSTMHFWLLVLGDFGRSPRMMYHALSLAQQCTPCILRVIALGGAAPLPQLEQSPNVHFTLVQPPPLWLFHLPRLLFLACKVRSMCK</sequence>
<keyword evidence="6" id="KW-0256">Endoplasmic reticulum</keyword>
<evidence type="ECO:0000256" key="4">
    <source>
        <dbReference type="ARBA" id="ARBA00022679"/>
    </source>
</evidence>
<gene>
    <name evidence="9" type="ORF">DUNSADRAFT_11602</name>
</gene>
<comment type="caution">
    <text evidence="9">The sequence shown here is derived from an EMBL/GenBank/DDBJ whole genome shotgun (WGS) entry which is preliminary data.</text>
</comment>
<dbReference type="Proteomes" id="UP000815325">
    <property type="component" value="Unassembled WGS sequence"/>
</dbReference>
<evidence type="ECO:0000256" key="2">
    <source>
        <dbReference type="ARBA" id="ARBA00004922"/>
    </source>
</evidence>
<keyword evidence="5" id="KW-0812">Transmembrane</keyword>
<dbReference type="InterPro" id="IPR026051">
    <property type="entry name" value="ALG1-like"/>
</dbReference>
<dbReference type="PANTHER" id="PTHR13036:SF0">
    <property type="entry name" value="CHITOBIOSYLDIPHOSPHODOLICHOL BETA-MANNOSYLTRANSFERASE"/>
    <property type="match status" value="1"/>
</dbReference>
<evidence type="ECO:0000256" key="7">
    <source>
        <dbReference type="ARBA" id="ARBA00022989"/>
    </source>
</evidence>
<dbReference type="PANTHER" id="PTHR13036">
    <property type="entry name" value="BETA1,4 MANNOSYLTRANSFERASE"/>
    <property type="match status" value="1"/>
</dbReference>
<comment type="subcellular location">
    <subcellularLocation>
        <location evidence="1">Endoplasmic reticulum membrane</location>
        <topology evidence="1">Single-pass membrane protein</topology>
    </subcellularLocation>
</comment>
<evidence type="ECO:0000256" key="8">
    <source>
        <dbReference type="ARBA" id="ARBA00023136"/>
    </source>
</evidence>
<keyword evidence="3" id="KW-0328">Glycosyltransferase</keyword>
<dbReference type="EMBL" id="MU073739">
    <property type="protein sequence ID" value="KAF5825330.1"/>
    <property type="molecule type" value="Genomic_DNA"/>
</dbReference>
<evidence type="ECO:0000256" key="1">
    <source>
        <dbReference type="ARBA" id="ARBA00004389"/>
    </source>
</evidence>
<keyword evidence="7" id="KW-1133">Transmembrane helix</keyword>
<evidence type="ECO:0000256" key="6">
    <source>
        <dbReference type="ARBA" id="ARBA00022824"/>
    </source>
</evidence>
<evidence type="ECO:0000313" key="10">
    <source>
        <dbReference type="Proteomes" id="UP000815325"/>
    </source>
</evidence>
<evidence type="ECO:0000313" key="9">
    <source>
        <dbReference type="EMBL" id="KAF5825330.1"/>
    </source>
</evidence>
<proteinExistence type="predicted"/>
<keyword evidence="4" id="KW-0808">Transferase</keyword>
<feature type="non-terminal residue" evidence="9">
    <location>
        <position position="88"/>
    </location>
</feature>
<accession>A0ABQ7FRR7</accession>
<evidence type="ECO:0008006" key="11">
    <source>
        <dbReference type="Google" id="ProtNLM"/>
    </source>
</evidence>
<keyword evidence="10" id="KW-1185">Reference proteome</keyword>
<evidence type="ECO:0000256" key="5">
    <source>
        <dbReference type="ARBA" id="ARBA00022692"/>
    </source>
</evidence>
<name>A0ABQ7FRR7_DUNSA</name>
<protein>
    <recommendedName>
        <fullName evidence="11">Secreted protein</fullName>
    </recommendedName>
</protein>
<organism evidence="9 10">
    <name type="scientific">Dunaliella salina</name>
    <name type="common">Green alga</name>
    <name type="synonym">Protococcus salinus</name>
    <dbReference type="NCBI Taxonomy" id="3046"/>
    <lineage>
        <taxon>Eukaryota</taxon>
        <taxon>Viridiplantae</taxon>
        <taxon>Chlorophyta</taxon>
        <taxon>core chlorophytes</taxon>
        <taxon>Chlorophyceae</taxon>
        <taxon>CS clade</taxon>
        <taxon>Chlamydomonadales</taxon>
        <taxon>Dunaliellaceae</taxon>
        <taxon>Dunaliella</taxon>
    </lineage>
</organism>
<reference evidence="9" key="1">
    <citation type="submission" date="2017-08" db="EMBL/GenBank/DDBJ databases">
        <authorList>
            <person name="Polle J.E."/>
            <person name="Barry K."/>
            <person name="Cushman J."/>
            <person name="Schmutz J."/>
            <person name="Tran D."/>
            <person name="Hathwaick L.T."/>
            <person name="Yim W.C."/>
            <person name="Jenkins J."/>
            <person name="Mckie-Krisberg Z.M."/>
            <person name="Prochnik S."/>
            <person name="Lindquist E."/>
            <person name="Dockter R.B."/>
            <person name="Adam C."/>
            <person name="Molina H."/>
            <person name="Bunkerborg J."/>
            <person name="Jin E."/>
            <person name="Buchheim M."/>
            <person name="Magnuson J."/>
        </authorList>
    </citation>
    <scope>NUCLEOTIDE SEQUENCE</scope>
    <source>
        <strain evidence="9">CCAP 19/18</strain>
    </source>
</reference>
<comment type="pathway">
    <text evidence="2">Protein modification; protein glycosylation.</text>
</comment>
<evidence type="ECO:0000256" key="3">
    <source>
        <dbReference type="ARBA" id="ARBA00022676"/>
    </source>
</evidence>
<keyword evidence="8" id="KW-0472">Membrane</keyword>